<evidence type="ECO:0000313" key="2">
    <source>
        <dbReference type="EMBL" id="PWN18188.1"/>
    </source>
</evidence>
<organism evidence="2 3">
    <name type="scientific">Pseudomicrostroma glucosiphilum</name>
    <dbReference type="NCBI Taxonomy" id="1684307"/>
    <lineage>
        <taxon>Eukaryota</taxon>
        <taxon>Fungi</taxon>
        <taxon>Dikarya</taxon>
        <taxon>Basidiomycota</taxon>
        <taxon>Ustilaginomycotina</taxon>
        <taxon>Exobasidiomycetes</taxon>
        <taxon>Microstromatales</taxon>
        <taxon>Microstromatales incertae sedis</taxon>
        <taxon>Pseudomicrostroma</taxon>
    </lineage>
</organism>
<feature type="region of interest" description="Disordered" evidence="1">
    <location>
        <begin position="61"/>
        <end position="83"/>
    </location>
</feature>
<dbReference type="Proteomes" id="UP000245942">
    <property type="component" value="Unassembled WGS sequence"/>
</dbReference>
<evidence type="ECO:0000256" key="1">
    <source>
        <dbReference type="SAM" id="MobiDB-lite"/>
    </source>
</evidence>
<reference evidence="2 3" key="1">
    <citation type="journal article" date="2018" name="Mol. Biol. Evol.">
        <title>Broad Genomic Sampling Reveals a Smut Pathogenic Ancestry of the Fungal Clade Ustilaginomycotina.</title>
        <authorList>
            <person name="Kijpornyongpan T."/>
            <person name="Mondo S.J."/>
            <person name="Barry K."/>
            <person name="Sandor L."/>
            <person name="Lee J."/>
            <person name="Lipzen A."/>
            <person name="Pangilinan J."/>
            <person name="LaButti K."/>
            <person name="Hainaut M."/>
            <person name="Henrissat B."/>
            <person name="Grigoriev I.V."/>
            <person name="Spatafora J.W."/>
            <person name="Aime M.C."/>
        </authorList>
    </citation>
    <scope>NUCLEOTIDE SEQUENCE [LARGE SCALE GENOMIC DNA]</scope>
    <source>
        <strain evidence="2 3">MCA 4718</strain>
    </source>
</reference>
<gene>
    <name evidence="2" type="ORF">BCV69DRAFT_77977</name>
</gene>
<proteinExistence type="predicted"/>
<dbReference type="GeneID" id="37017255"/>
<accession>A0A316TZZ0</accession>
<evidence type="ECO:0000313" key="3">
    <source>
        <dbReference type="Proteomes" id="UP000245942"/>
    </source>
</evidence>
<protein>
    <submittedName>
        <fullName evidence="2">Uncharacterized protein</fullName>
    </submittedName>
</protein>
<feature type="compositionally biased region" description="Polar residues" evidence="1">
    <location>
        <begin position="69"/>
        <end position="83"/>
    </location>
</feature>
<name>A0A316TZZ0_9BASI</name>
<dbReference type="EMBL" id="KZ819337">
    <property type="protein sequence ID" value="PWN18188.1"/>
    <property type="molecule type" value="Genomic_DNA"/>
</dbReference>
<feature type="region of interest" description="Disordered" evidence="1">
    <location>
        <begin position="108"/>
        <end position="143"/>
    </location>
</feature>
<sequence length="327" mass="35242">MSPAISAAFAEREGQALSNLHSAGPGQMDAGTKSSVDLEIKPVTSLRPVCTISTLVLTSQKHTPAALSSKVQPSNLEGGTSSRPASLIAKSQNNTVCSPTLTLFDTDTPLPSPSLWSPARKGPTSPVRDRRHQSGSATSLSEQCWTPVGLRPRGCDTDPPLRVHEDKGGQREGLLSLVDMLSIIEPEEKSSQTMQCDHLHQACSIDGNASRLLKRTYSLTLSRQHRAQSRAGKRSEDTLYEDRDALGLPQPTPSHSPTKTSWPLMKAYDALRDKEASVIPFIKAAAATVGRIPARETQRALRGSARNLTRQGSLRIFSRPGTPGRSI</sequence>
<dbReference type="RefSeq" id="XP_025345348.1">
    <property type="nucleotide sequence ID" value="XM_025495521.1"/>
</dbReference>
<keyword evidence="3" id="KW-1185">Reference proteome</keyword>
<dbReference type="AlphaFoldDB" id="A0A316TZZ0"/>
<feature type="compositionally biased region" description="Polar residues" evidence="1">
    <location>
        <begin position="134"/>
        <end position="143"/>
    </location>
</feature>